<dbReference type="AlphaFoldDB" id="A0A834MK22"/>
<accession>A0A834MK22</accession>
<organism evidence="2 3">
    <name type="scientific">Rhynchophorus ferrugineus</name>
    <name type="common">Red palm weevil</name>
    <name type="synonym">Curculio ferrugineus</name>
    <dbReference type="NCBI Taxonomy" id="354439"/>
    <lineage>
        <taxon>Eukaryota</taxon>
        <taxon>Metazoa</taxon>
        <taxon>Ecdysozoa</taxon>
        <taxon>Arthropoda</taxon>
        <taxon>Hexapoda</taxon>
        <taxon>Insecta</taxon>
        <taxon>Pterygota</taxon>
        <taxon>Neoptera</taxon>
        <taxon>Endopterygota</taxon>
        <taxon>Coleoptera</taxon>
        <taxon>Polyphaga</taxon>
        <taxon>Cucujiformia</taxon>
        <taxon>Curculionidae</taxon>
        <taxon>Dryophthorinae</taxon>
        <taxon>Rhynchophorus</taxon>
    </lineage>
</organism>
<proteinExistence type="predicted"/>
<evidence type="ECO:0000313" key="2">
    <source>
        <dbReference type="EMBL" id="KAF7286061.1"/>
    </source>
</evidence>
<evidence type="ECO:0000313" key="3">
    <source>
        <dbReference type="Proteomes" id="UP000625711"/>
    </source>
</evidence>
<gene>
    <name evidence="2" type="ORF">GWI33_008362</name>
</gene>
<feature type="signal peptide" evidence="1">
    <location>
        <begin position="1"/>
        <end position="23"/>
    </location>
</feature>
<name>A0A834MK22_RHYFE</name>
<dbReference type="EMBL" id="JAACXV010000039">
    <property type="protein sequence ID" value="KAF7286061.1"/>
    <property type="molecule type" value="Genomic_DNA"/>
</dbReference>
<dbReference type="Proteomes" id="UP000625711">
    <property type="component" value="Unassembled WGS sequence"/>
</dbReference>
<keyword evidence="1" id="KW-0732">Signal</keyword>
<protein>
    <submittedName>
        <fullName evidence="2">Uncharacterized protein</fullName>
    </submittedName>
</protein>
<evidence type="ECO:0000256" key="1">
    <source>
        <dbReference type="SAM" id="SignalP"/>
    </source>
</evidence>
<keyword evidence="3" id="KW-1185">Reference proteome</keyword>
<comment type="caution">
    <text evidence="2">The sequence shown here is derived from an EMBL/GenBank/DDBJ whole genome shotgun (WGS) entry which is preliminary data.</text>
</comment>
<feature type="chain" id="PRO_5032909352" evidence="1">
    <location>
        <begin position="24"/>
        <end position="68"/>
    </location>
</feature>
<reference evidence="2" key="1">
    <citation type="submission" date="2020-08" db="EMBL/GenBank/DDBJ databases">
        <title>Genome sequencing and assembly of the red palm weevil Rhynchophorus ferrugineus.</title>
        <authorList>
            <person name="Dias G.B."/>
            <person name="Bergman C.M."/>
            <person name="Manee M."/>
        </authorList>
    </citation>
    <scope>NUCLEOTIDE SEQUENCE</scope>
    <source>
        <strain evidence="2">AA-2017</strain>
        <tissue evidence="2">Whole larva</tissue>
    </source>
</reference>
<sequence>MKGVFGFLVICFVVFSVQNYVEADSLPLEVSLCEYLFICERHCEQNHPNTKADCSLKNKFGQNYCRCT</sequence>